<proteinExistence type="predicted"/>
<name>A0A553H0S2_9PSED</name>
<organism evidence="1 2">
    <name type="scientific">Pseudomonas mangiferae</name>
    <dbReference type="NCBI Taxonomy" id="2593654"/>
    <lineage>
        <taxon>Bacteria</taxon>
        <taxon>Pseudomonadati</taxon>
        <taxon>Pseudomonadota</taxon>
        <taxon>Gammaproteobacteria</taxon>
        <taxon>Pseudomonadales</taxon>
        <taxon>Pseudomonadaceae</taxon>
        <taxon>Pseudomonas</taxon>
    </lineage>
</organism>
<comment type="caution">
    <text evidence="1">The sequence shown here is derived from an EMBL/GenBank/DDBJ whole genome shotgun (WGS) entry which is preliminary data.</text>
</comment>
<dbReference type="AlphaFoldDB" id="A0A553H0S2"/>
<evidence type="ECO:0000313" key="2">
    <source>
        <dbReference type="Proteomes" id="UP000315235"/>
    </source>
</evidence>
<keyword evidence="1" id="KW-0238">DNA-binding</keyword>
<dbReference type="SUPFAM" id="SSF46955">
    <property type="entry name" value="Putative DNA-binding domain"/>
    <property type="match status" value="1"/>
</dbReference>
<dbReference type="EMBL" id="VJOY01000004">
    <property type="protein sequence ID" value="TRX75346.1"/>
    <property type="molecule type" value="Genomic_DNA"/>
</dbReference>
<dbReference type="RefSeq" id="WP_143487438.1">
    <property type="nucleotide sequence ID" value="NZ_VJOY01000004.1"/>
</dbReference>
<protein>
    <submittedName>
        <fullName evidence="1">DNA-binding protein</fullName>
    </submittedName>
</protein>
<gene>
    <name evidence="1" type="ORF">FM069_06265</name>
</gene>
<dbReference type="OrthoDB" id="9035707at2"/>
<accession>A0A553H0S2</accession>
<dbReference type="Proteomes" id="UP000315235">
    <property type="component" value="Unassembled WGS sequence"/>
</dbReference>
<sequence length="93" mass="10275">MSTQHLEQPPFDVSFDLDGKRVIYLDCRNALTCSKETFAAMNGVSVDTVVAWMQTGTIPSVKMGRPRLVHLAQIRADLAKGKTIFAQGDYADE</sequence>
<dbReference type="GO" id="GO:0003677">
    <property type="term" value="F:DNA binding"/>
    <property type="evidence" value="ECO:0007669"/>
    <property type="project" value="UniProtKB-KW"/>
</dbReference>
<reference evidence="1 2" key="1">
    <citation type="submission" date="2019-07" db="EMBL/GenBank/DDBJ databases">
        <title>Pseudomonas mangiferae sp. nov., isolated from bark of mango tree in Thailand.</title>
        <authorList>
            <person name="Srisuk N."/>
            <person name="Anurat P."/>
        </authorList>
    </citation>
    <scope>NUCLEOTIDE SEQUENCE [LARGE SCALE GENOMIC DNA]</scope>
    <source>
        <strain evidence="1 2">DMKU_BBB3-04</strain>
    </source>
</reference>
<evidence type="ECO:0000313" key="1">
    <source>
        <dbReference type="EMBL" id="TRX75346.1"/>
    </source>
</evidence>
<keyword evidence="2" id="KW-1185">Reference proteome</keyword>
<dbReference type="InterPro" id="IPR009061">
    <property type="entry name" value="DNA-bd_dom_put_sf"/>
</dbReference>